<dbReference type="InterPro" id="IPR000276">
    <property type="entry name" value="GPCR_Rhodpsn"/>
</dbReference>
<protein>
    <recommendedName>
        <fullName evidence="14">Olfactory receptor</fullName>
    </recommendedName>
</protein>
<evidence type="ECO:0000256" key="13">
    <source>
        <dbReference type="RuleBase" id="RU000688"/>
    </source>
</evidence>
<dbReference type="PRINTS" id="PR00237">
    <property type="entry name" value="GPCRRHODOPSN"/>
</dbReference>
<evidence type="ECO:0000256" key="9">
    <source>
        <dbReference type="ARBA" id="ARBA00023157"/>
    </source>
</evidence>
<dbReference type="InterPro" id="IPR017452">
    <property type="entry name" value="GPCR_Rhodpsn_7TM"/>
</dbReference>
<gene>
    <name evidence="17" type="primary">LOC124629151</name>
</gene>
<feature type="transmembrane region" description="Helical" evidence="14">
    <location>
        <begin position="25"/>
        <end position="50"/>
    </location>
</feature>
<dbReference type="Pfam" id="PF13853">
    <property type="entry name" value="7tm_4"/>
    <property type="match status" value="1"/>
</dbReference>
<keyword evidence="5 14" id="KW-0552">Olfaction</keyword>
<evidence type="ECO:0000256" key="14">
    <source>
        <dbReference type="RuleBase" id="RU363047"/>
    </source>
</evidence>
<keyword evidence="2 14" id="KW-1003">Cell membrane</keyword>
<dbReference type="RefSeq" id="XP_047017830.1">
    <property type="nucleotide sequence ID" value="XM_047161874.2"/>
</dbReference>
<evidence type="ECO:0000256" key="10">
    <source>
        <dbReference type="ARBA" id="ARBA00023170"/>
    </source>
</evidence>
<feature type="transmembrane region" description="Helical" evidence="14">
    <location>
        <begin position="140"/>
        <end position="158"/>
    </location>
</feature>
<dbReference type="AlphaFoldDB" id="A0A979FDP2"/>
<dbReference type="GO" id="GO:0005886">
    <property type="term" value="C:plasma membrane"/>
    <property type="evidence" value="ECO:0007669"/>
    <property type="project" value="UniProtKB-SubCell"/>
</dbReference>
<dbReference type="Proteomes" id="UP000221080">
    <property type="component" value="Chromosome 18"/>
</dbReference>
<evidence type="ECO:0000313" key="16">
    <source>
        <dbReference type="Proteomes" id="UP000221080"/>
    </source>
</evidence>
<evidence type="ECO:0000313" key="17">
    <source>
        <dbReference type="RefSeq" id="XP_047017830.1"/>
    </source>
</evidence>
<accession>A0A979FDP2</accession>
<evidence type="ECO:0000256" key="5">
    <source>
        <dbReference type="ARBA" id="ARBA00022725"/>
    </source>
</evidence>
<feature type="transmembrane region" description="Helical" evidence="14">
    <location>
        <begin position="190"/>
        <end position="214"/>
    </location>
</feature>
<reference evidence="16" key="1">
    <citation type="journal article" date="2016" name="Nat. Commun.">
        <title>The channel catfish genome sequence provides insights into the evolution of scale formation in teleosts.</title>
        <authorList>
            <person name="Liu Z."/>
            <person name="Liu S."/>
            <person name="Yao J."/>
            <person name="Bao L."/>
            <person name="Zhang J."/>
            <person name="Li Y."/>
            <person name="Jiang C."/>
            <person name="Sun L."/>
            <person name="Wang R."/>
            <person name="Zhang Y."/>
            <person name="Zhou T."/>
            <person name="Zeng Q."/>
            <person name="Fu Q."/>
            <person name="Gao S."/>
            <person name="Li N."/>
            <person name="Koren S."/>
            <person name="Jiang Y."/>
            <person name="Zimin A."/>
            <person name="Xu P."/>
            <person name="Phillippy A.M."/>
            <person name="Geng X."/>
            <person name="Song L."/>
            <person name="Sun F."/>
            <person name="Li C."/>
            <person name="Wang X."/>
            <person name="Chen A."/>
            <person name="Jin Y."/>
            <person name="Yuan Z."/>
            <person name="Yang Y."/>
            <person name="Tan S."/>
            <person name="Peatman E."/>
            <person name="Lu J."/>
            <person name="Qin Z."/>
            <person name="Dunham R."/>
            <person name="Li Z."/>
            <person name="Sonstegard T."/>
            <person name="Feng J."/>
            <person name="Danzmann R.G."/>
            <person name="Schroeder S."/>
            <person name="Scheffler B."/>
            <person name="Duke M.V."/>
            <person name="Ballard L."/>
            <person name="Kucuktas H."/>
            <person name="Kaltenboeck L."/>
            <person name="Liu H."/>
            <person name="Armbruster J."/>
            <person name="Xie Y."/>
            <person name="Kirby M.L."/>
            <person name="Tian Y."/>
            <person name="Flanagan M.E."/>
            <person name="Mu W."/>
            <person name="Waldbieser G.C."/>
        </authorList>
    </citation>
    <scope>NUCLEOTIDE SEQUENCE [LARGE SCALE GENOMIC DNA]</scope>
    <source>
        <strain evidence="16">SDA103</strain>
    </source>
</reference>
<evidence type="ECO:0000256" key="12">
    <source>
        <dbReference type="ARBA" id="ARBA00023224"/>
    </source>
</evidence>
<organism evidence="16 17">
    <name type="scientific">Ictalurus punctatus</name>
    <name type="common">Channel catfish</name>
    <name type="synonym">Silurus punctatus</name>
    <dbReference type="NCBI Taxonomy" id="7998"/>
    <lineage>
        <taxon>Eukaryota</taxon>
        <taxon>Metazoa</taxon>
        <taxon>Chordata</taxon>
        <taxon>Craniata</taxon>
        <taxon>Vertebrata</taxon>
        <taxon>Euteleostomi</taxon>
        <taxon>Actinopterygii</taxon>
        <taxon>Neopterygii</taxon>
        <taxon>Teleostei</taxon>
        <taxon>Ostariophysi</taxon>
        <taxon>Siluriformes</taxon>
        <taxon>Ictaluridae</taxon>
        <taxon>Ictalurus</taxon>
    </lineage>
</organism>
<feature type="transmembrane region" description="Helical" evidence="14">
    <location>
        <begin position="57"/>
        <end position="77"/>
    </location>
</feature>
<comment type="similarity">
    <text evidence="13">Belongs to the G-protein coupled receptor 1 family.</text>
</comment>
<dbReference type="OrthoDB" id="6147321at2759"/>
<dbReference type="PROSITE" id="PS00237">
    <property type="entry name" value="G_PROTEIN_RECEP_F1_1"/>
    <property type="match status" value="1"/>
</dbReference>
<feature type="transmembrane region" description="Helical" evidence="14">
    <location>
        <begin position="97"/>
        <end position="119"/>
    </location>
</feature>
<keyword evidence="8 14" id="KW-0472">Membrane</keyword>
<evidence type="ECO:0000256" key="8">
    <source>
        <dbReference type="ARBA" id="ARBA00023136"/>
    </source>
</evidence>
<evidence type="ECO:0000256" key="2">
    <source>
        <dbReference type="ARBA" id="ARBA00022475"/>
    </source>
</evidence>
<evidence type="ECO:0000259" key="15">
    <source>
        <dbReference type="PROSITE" id="PS50262"/>
    </source>
</evidence>
<keyword evidence="9" id="KW-1015">Disulfide bond</keyword>
<proteinExistence type="inferred from homology"/>
<keyword evidence="10 13" id="KW-0675">Receptor</keyword>
<keyword evidence="12 13" id="KW-0807">Transducer</keyword>
<evidence type="ECO:0000256" key="6">
    <source>
        <dbReference type="ARBA" id="ARBA00022989"/>
    </source>
</evidence>
<evidence type="ECO:0000256" key="11">
    <source>
        <dbReference type="ARBA" id="ARBA00023180"/>
    </source>
</evidence>
<dbReference type="FunFam" id="1.20.1070.10:FF:000024">
    <property type="entry name" value="Olfactory receptor"/>
    <property type="match status" value="1"/>
</dbReference>
<keyword evidence="16" id="KW-1185">Reference proteome</keyword>
<name>A0A979FDP2_ICTPU</name>
<feature type="domain" description="G-protein coupled receptors family 1 profile" evidence="15">
    <location>
        <begin position="40"/>
        <end position="290"/>
    </location>
</feature>
<evidence type="ECO:0000256" key="4">
    <source>
        <dbReference type="ARBA" id="ARBA00022692"/>
    </source>
</evidence>
<dbReference type="SUPFAM" id="SSF81321">
    <property type="entry name" value="Family A G protein-coupled receptor-like"/>
    <property type="match status" value="1"/>
</dbReference>
<dbReference type="GO" id="GO:0005549">
    <property type="term" value="F:odorant binding"/>
    <property type="evidence" value="ECO:0007669"/>
    <property type="project" value="TreeGrafter"/>
</dbReference>
<dbReference type="PANTHER" id="PTHR26451:SF885">
    <property type="entry name" value="OLFACTORY RECEPTOR"/>
    <property type="match status" value="1"/>
</dbReference>
<reference evidence="17" key="2">
    <citation type="submission" date="2025-08" db="UniProtKB">
        <authorList>
            <consortium name="RefSeq"/>
        </authorList>
    </citation>
    <scope>IDENTIFICATION</scope>
    <source>
        <tissue evidence="17">Blood</tissue>
    </source>
</reference>
<dbReference type="PANTHER" id="PTHR26451">
    <property type="entry name" value="G_PROTEIN_RECEP_F1_2 DOMAIN-CONTAINING PROTEIN"/>
    <property type="match status" value="1"/>
</dbReference>
<dbReference type="GO" id="GO:0004930">
    <property type="term" value="F:G protein-coupled receptor activity"/>
    <property type="evidence" value="ECO:0007669"/>
    <property type="project" value="UniProtKB-KW"/>
</dbReference>
<feature type="transmembrane region" description="Helical" evidence="14">
    <location>
        <begin position="274"/>
        <end position="293"/>
    </location>
</feature>
<dbReference type="GeneID" id="124629151"/>
<keyword evidence="3 14" id="KW-0716">Sensory transduction</keyword>
<dbReference type="Gene3D" id="1.20.1070.10">
    <property type="entry name" value="Rhodopsin 7-helix transmembrane proteins"/>
    <property type="match status" value="1"/>
</dbReference>
<dbReference type="KEGG" id="ipu:124629151"/>
<keyword evidence="11" id="KW-0325">Glycoprotein</keyword>
<evidence type="ECO:0000256" key="7">
    <source>
        <dbReference type="ARBA" id="ARBA00023040"/>
    </source>
</evidence>
<comment type="subcellular location">
    <subcellularLocation>
        <location evidence="1 14">Cell membrane</location>
        <topology evidence="1 14">Multi-pass membrane protein</topology>
    </subcellularLocation>
</comment>
<evidence type="ECO:0000256" key="1">
    <source>
        <dbReference type="ARBA" id="ARBA00004651"/>
    </source>
</evidence>
<feature type="transmembrane region" description="Helical" evidence="14">
    <location>
        <begin position="234"/>
        <end position="254"/>
    </location>
</feature>
<evidence type="ECO:0000256" key="3">
    <source>
        <dbReference type="ARBA" id="ARBA00022606"/>
    </source>
</evidence>
<keyword evidence="6 14" id="KW-1133">Transmembrane helix</keyword>
<keyword evidence="7 13" id="KW-0297">G-protein coupled receptor</keyword>
<sequence length="314" mass="36750">MQNETLSVTTFILDGFLVMDKQKHLFFIIFLLLYAAIFILNSLLIAIIYFERTLHNPMYIFICNLSCNGIFGSTSLIPHLLYNLTTDGHQISLTCCLIQIFCLHTYNIIELFILAFMSYDRYVAICYPLHYHVMMSTKKLQIFIFFAWAYPFATFLAYESLTIRLTFCREIIDKTHCVNFELIRQSCTDITIHSIIGLVTMAIFMIPQVLMILFSYVQILRVCIYSSKESQTKAIQTCTPHLLAILNYFVGIFFEIIQSRLNPRYLPYDFRTFMSLYFMIFPPLLNPIIYGISGQVIKKHIKKLFCVKNMALRN</sequence>
<keyword evidence="4 13" id="KW-0812">Transmembrane</keyword>
<dbReference type="PRINTS" id="PR00245">
    <property type="entry name" value="OLFACTORYR"/>
</dbReference>
<dbReference type="PROSITE" id="PS50262">
    <property type="entry name" value="G_PROTEIN_RECEP_F1_2"/>
    <property type="match status" value="1"/>
</dbReference>
<dbReference type="InterPro" id="IPR052921">
    <property type="entry name" value="GPCR1_Superfamily_Member"/>
</dbReference>
<dbReference type="GO" id="GO:0004984">
    <property type="term" value="F:olfactory receptor activity"/>
    <property type="evidence" value="ECO:0007669"/>
    <property type="project" value="InterPro"/>
</dbReference>
<dbReference type="InterPro" id="IPR000725">
    <property type="entry name" value="Olfact_rcpt"/>
</dbReference>